<dbReference type="EMBL" id="JNAX01000010">
    <property type="protein sequence ID" value="KGG20844.1"/>
    <property type="molecule type" value="Genomic_DNA"/>
</dbReference>
<organism evidence="1 2">
    <name type="scientific">Prochlorococcus marinus str. PAC1</name>
    <dbReference type="NCBI Taxonomy" id="59924"/>
    <lineage>
        <taxon>Bacteria</taxon>
        <taxon>Bacillati</taxon>
        <taxon>Cyanobacteriota</taxon>
        <taxon>Cyanophyceae</taxon>
        <taxon>Synechococcales</taxon>
        <taxon>Prochlorococcaceae</taxon>
        <taxon>Prochlorococcus</taxon>
    </lineage>
</organism>
<protein>
    <submittedName>
        <fullName evidence="1">Uncharacterized protein</fullName>
    </submittedName>
</protein>
<gene>
    <name evidence="1" type="ORF">EV03_0780</name>
</gene>
<sequence>MRSFSFVRSAAAIKASEEFFAPLIFKIPLSGRPPFTSRCGGILFLLIVATLLILERTAYPAIMPSGFQIVQSTLLKIDGFKLNIDNVESLNKIFI</sequence>
<evidence type="ECO:0000313" key="1">
    <source>
        <dbReference type="EMBL" id="KGG20844.1"/>
    </source>
</evidence>
<proteinExistence type="predicted"/>
<evidence type="ECO:0000313" key="2">
    <source>
        <dbReference type="Proteomes" id="UP000030392"/>
    </source>
</evidence>
<accession>A0A0A2C866</accession>
<comment type="caution">
    <text evidence="1">The sequence shown here is derived from an EMBL/GenBank/DDBJ whole genome shotgun (WGS) entry which is preliminary data.</text>
</comment>
<reference evidence="2" key="1">
    <citation type="journal article" date="2014" name="Sci. Data">
        <title>Genomes of diverse isolates of the marine cyanobacterium Prochlorococcus.</title>
        <authorList>
            <person name="Biller S."/>
            <person name="Berube P."/>
            <person name="Thompson J."/>
            <person name="Kelly L."/>
            <person name="Roggensack S."/>
            <person name="Awad L."/>
            <person name="Roache-Johnson K."/>
            <person name="Ding H."/>
            <person name="Giovannoni S.J."/>
            <person name="Moore L.R."/>
            <person name="Chisholm S.W."/>
        </authorList>
    </citation>
    <scope>NUCLEOTIDE SEQUENCE [LARGE SCALE GENOMIC DNA]</scope>
    <source>
        <strain evidence="2">PAC1</strain>
    </source>
</reference>
<dbReference type="Proteomes" id="UP000030392">
    <property type="component" value="Unassembled WGS sequence"/>
</dbReference>
<dbReference type="AlphaFoldDB" id="A0A0A2C866"/>
<name>A0A0A2C866_PROMR</name>